<dbReference type="HOGENOM" id="CLU_006146_1_2_14"/>
<evidence type="ECO:0000256" key="5">
    <source>
        <dbReference type="ARBA" id="ARBA00022842"/>
    </source>
</evidence>
<dbReference type="Gene3D" id="3.30.230.10">
    <property type="match status" value="1"/>
</dbReference>
<dbReference type="Pfam" id="PF02518">
    <property type="entry name" value="HATPase_c"/>
    <property type="match status" value="1"/>
</dbReference>
<accession>W5UTP0</accession>
<keyword evidence="7 9" id="KW-0413">Isomerase</keyword>
<feature type="domain" description="Toprim" evidence="8">
    <location>
        <begin position="417"/>
        <end position="531"/>
    </location>
</feature>
<name>W5UTP0_9BACT</name>
<keyword evidence="10" id="KW-1185">Reference proteome</keyword>
<dbReference type="GO" id="GO:0034335">
    <property type="term" value="F:DNA negative supercoiling activity"/>
    <property type="evidence" value="ECO:0007669"/>
    <property type="project" value="UniProtKB-ARBA"/>
</dbReference>
<dbReference type="InterPro" id="IPR013760">
    <property type="entry name" value="Topo_IIA-like_dom_sf"/>
</dbReference>
<dbReference type="RefSeq" id="WP_022935522.1">
    <property type="nucleotide sequence ID" value="NZ_CP007154.1"/>
</dbReference>
<evidence type="ECO:0000313" key="10">
    <source>
        <dbReference type="Proteomes" id="UP000019229"/>
    </source>
</evidence>
<keyword evidence="5" id="KW-0460">Magnesium</keyword>
<evidence type="ECO:0000256" key="2">
    <source>
        <dbReference type="ARBA" id="ARBA00001946"/>
    </source>
</evidence>
<dbReference type="CDD" id="cd00329">
    <property type="entry name" value="TopoII_MutL_Trans"/>
    <property type="match status" value="1"/>
</dbReference>
<dbReference type="FunFam" id="3.30.565.10:FF:000002">
    <property type="entry name" value="DNA gyrase subunit B"/>
    <property type="match status" value="1"/>
</dbReference>
<reference evidence="9 10" key="1">
    <citation type="journal article" date="2014" name="Genome Announc.">
        <title>Complete Genome Sequence of Mycoplasma bovoculi Strain M165/69T (ATCC 29104).</title>
        <authorList>
            <person name="Calcutt M.J."/>
            <person name="Foecking M.F."/>
        </authorList>
    </citation>
    <scope>NUCLEOTIDE SEQUENCE [LARGE SCALE GENOMIC DNA]</scope>
    <source>
        <strain evidence="9">M165/69</strain>
    </source>
</reference>
<evidence type="ECO:0000256" key="7">
    <source>
        <dbReference type="ARBA" id="ARBA00023235"/>
    </source>
</evidence>
<dbReference type="eggNOG" id="COG0187">
    <property type="taxonomic scope" value="Bacteria"/>
</dbReference>
<protein>
    <recommendedName>
        <fullName evidence="3">DNA topoisomerase (ATP-hydrolyzing)</fullName>
        <ecNumber evidence="3">5.6.2.2</ecNumber>
    </recommendedName>
</protein>
<dbReference type="InterPro" id="IPR003594">
    <property type="entry name" value="HATPase_dom"/>
</dbReference>
<dbReference type="InterPro" id="IPR006171">
    <property type="entry name" value="TOPRIM_dom"/>
</dbReference>
<dbReference type="InterPro" id="IPR036890">
    <property type="entry name" value="HATPase_C_sf"/>
</dbReference>
<dbReference type="KEGG" id="mbc:MYB_00885"/>
<dbReference type="CDD" id="cd16928">
    <property type="entry name" value="HATPase_GyrB-like"/>
    <property type="match status" value="1"/>
</dbReference>
<dbReference type="PRINTS" id="PR00418">
    <property type="entry name" value="TPI2FAMILY"/>
</dbReference>
<dbReference type="InterPro" id="IPR013506">
    <property type="entry name" value="Topo_IIA_bsu_dom2"/>
</dbReference>
<dbReference type="Proteomes" id="UP000019229">
    <property type="component" value="Chromosome"/>
</dbReference>
<dbReference type="Pfam" id="PF00986">
    <property type="entry name" value="DNA_gyraseB_C"/>
    <property type="match status" value="1"/>
</dbReference>
<comment type="catalytic activity">
    <reaction evidence="1">
        <text>ATP-dependent breakage, passage and rejoining of double-stranded DNA.</text>
        <dbReference type="EC" id="5.6.2.2"/>
    </reaction>
</comment>
<dbReference type="InterPro" id="IPR000565">
    <property type="entry name" value="Topo_IIA_B"/>
</dbReference>
<evidence type="ECO:0000259" key="8">
    <source>
        <dbReference type="PROSITE" id="PS50880"/>
    </source>
</evidence>
<sequence>MEYSAEKLKVLKGLEAVRKRPGMYIGSTDSQGFHHLVWEIFDNSVDEALAGFANKIWLTIKLDGSIEVADNGRGIPVDKHQSGKTGVELVFSDLHAGGKFSSDVYKSAAGLHGVGSSVVNALSSKVEVWVFRNKKSYFTAFENGGYLTQPTKEIDKTQKQGTTVRFWPDFKIFGKQEFDANLIAQRLQETSFLISNLEIHFSDERSGLSQVFLNKKGLIDFIEHLAKGKNKIHEKPIFFKGKQQEIELEFAFLYVDDSEENTFSFANNVKTNQGGTHINGLKNALIRAFNDYSRQKNLVKNKVEFEYNDIKNGLCAVVSLRIPEPILEFVGQTKDKLSTSAAKVVTEEVIYSSLMSYLQQNKEISSKIITHINQSYQNRMEEKQAKIESKTSKSVSKEQKILSGKLTPAQSKKPFERELFLVEGESAGGSAKLGRNRLYQAILPLKGKIVNAEKTKLVDLLKNEEIVAIISALGTGIGTSFNIKNLNYHKIIIMTDADTDGAHIQILILTFFFRYFKSLIQNGHVYIAQPPLYKLTYKNKEEMYIWDEQKLAEFLNKKPGAQIQRYKGLGEMNAAQLWETTMDPQNRSLIRVTMADENIIKDRIYTLMGDRADIRKEWIEQNVDFSLEDSFIKQLGEEKPNYEK</sequence>
<dbReference type="OrthoDB" id="9802808at2"/>
<organism evidence="9 10">
    <name type="scientific">Mesomycoplasma bovoculi M165/69</name>
    <dbReference type="NCBI Taxonomy" id="743966"/>
    <lineage>
        <taxon>Bacteria</taxon>
        <taxon>Bacillati</taxon>
        <taxon>Mycoplasmatota</taxon>
        <taxon>Mycoplasmoidales</taxon>
        <taxon>Metamycoplasmataceae</taxon>
        <taxon>Mesomycoplasma</taxon>
    </lineage>
</organism>
<dbReference type="SUPFAM" id="SSF54211">
    <property type="entry name" value="Ribosomal protein S5 domain 2-like"/>
    <property type="match status" value="1"/>
</dbReference>
<dbReference type="InterPro" id="IPR020568">
    <property type="entry name" value="Ribosomal_Su5_D2-typ_SF"/>
</dbReference>
<evidence type="ECO:0000313" key="9">
    <source>
        <dbReference type="EMBL" id="AHH45190.1"/>
    </source>
</evidence>
<comment type="cofactor">
    <cofactor evidence="2">
        <name>Mg(2+)</name>
        <dbReference type="ChEBI" id="CHEBI:18420"/>
    </cofactor>
</comment>
<dbReference type="Pfam" id="PF00204">
    <property type="entry name" value="DNA_gyraseB"/>
    <property type="match status" value="1"/>
</dbReference>
<dbReference type="PANTHER" id="PTHR45866">
    <property type="entry name" value="DNA GYRASE/TOPOISOMERASE SUBUNIT B"/>
    <property type="match status" value="1"/>
</dbReference>
<dbReference type="AlphaFoldDB" id="W5UTP0"/>
<dbReference type="GO" id="GO:0046872">
    <property type="term" value="F:metal ion binding"/>
    <property type="evidence" value="ECO:0007669"/>
    <property type="project" value="UniProtKB-KW"/>
</dbReference>
<dbReference type="Gene3D" id="3.30.565.10">
    <property type="entry name" value="Histidine kinase-like ATPase, C-terminal domain"/>
    <property type="match status" value="1"/>
</dbReference>
<dbReference type="PRINTS" id="PR01159">
    <property type="entry name" value="DNAGYRASEB"/>
</dbReference>
<dbReference type="InterPro" id="IPR001241">
    <property type="entry name" value="Topo_IIA"/>
</dbReference>
<dbReference type="Pfam" id="PF01751">
    <property type="entry name" value="Toprim"/>
    <property type="match status" value="1"/>
</dbReference>
<dbReference type="SUPFAM" id="SSF56719">
    <property type="entry name" value="Type II DNA topoisomerase"/>
    <property type="match status" value="1"/>
</dbReference>
<keyword evidence="6" id="KW-0238">DNA-binding</keyword>
<dbReference type="InterPro" id="IPR002288">
    <property type="entry name" value="DNA_gyrase_B_C"/>
</dbReference>
<dbReference type="PATRIC" id="fig|743966.3.peg.176"/>
<evidence type="ECO:0000256" key="6">
    <source>
        <dbReference type="ARBA" id="ARBA00023125"/>
    </source>
</evidence>
<dbReference type="NCBIfam" id="NF004189">
    <property type="entry name" value="PRK05644.1"/>
    <property type="match status" value="1"/>
</dbReference>
<dbReference type="InterPro" id="IPR014721">
    <property type="entry name" value="Ribsml_uS5_D2-typ_fold_subgr"/>
</dbReference>
<dbReference type="PROSITE" id="PS50880">
    <property type="entry name" value="TOPRIM"/>
    <property type="match status" value="1"/>
</dbReference>
<dbReference type="GO" id="GO:0005524">
    <property type="term" value="F:ATP binding"/>
    <property type="evidence" value="ECO:0007669"/>
    <property type="project" value="InterPro"/>
</dbReference>
<dbReference type="GO" id="GO:0006265">
    <property type="term" value="P:DNA topological change"/>
    <property type="evidence" value="ECO:0007669"/>
    <property type="project" value="InterPro"/>
</dbReference>
<dbReference type="SMART" id="SM00387">
    <property type="entry name" value="HATPase_c"/>
    <property type="match status" value="1"/>
</dbReference>
<dbReference type="EMBL" id="CP007154">
    <property type="protein sequence ID" value="AHH45190.1"/>
    <property type="molecule type" value="Genomic_DNA"/>
</dbReference>
<evidence type="ECO:0000256" key="3">
    <source>
        <dbReference type="ARBA" id="ARBA00012895"/>
    </source>
</evidence>
<proteinExistence type="predicted"/>
<dbReference type="Gene3D" id="3.40.50.670">
    <property type="match status" value="1"/>
</dbReference>
<evidence type="ECO:0000256" key="1">
    <source>
        <dbReference type="ARBA" id="ARBA00000185"/>
    </source>
</evidence>
<dbReference type="SUPFAM" id="SSF55874">
    <property type="entry name" value="ATPase domain of HSP90 chaperone/DNA topoisomerase II/histidine kinase"/>
    <property type="match status" value="1"/>
</dbReference>
<dbReference type="InterPro" id="IPR013759">
    <property type="entry name" value="Topo_IIA_B_C"/>
</dbReference>
<keyword evidence="4" id="KW-0479">Metal-binding</keyword>
<dbReference type="SMART" id="SM00433">
    <property type="entry name" value="TOP2c"/>
    <property type="match status" value="1"/>
</dbReference>
<dbReference type="STRING" id="743966.MYB_00885"/>
<dbReference type="EC" id="5.6.2.2" evidence="3"/>
<dbReference type="PANTHER" id="PTHR45866:SF12">
    <property type="entry name" value="DNA TOPOISOMERASE 4 SUBUNIT B"/>
    <property type="match status" value="1"/>
</dbReference>
<dbReference type="GO" id="GO:0003677">
    <property type="term" value="F:DNA binding"/>
    <property type="evidence" value="ECO:0007669"/>
    <property type="project" value="UniProtKB-KW"/>
</dbReference>
<gene>
    <name evidence="9" type="primary">parE</name>
    <name evidence="9" type="ORF">MYB_00885</name>
</gene>
<evidence type="ECO:0000256" key="4">
    <source>
        <dbReference type="ARBA" id="ARBA00022723"/>
    </source>
</evidence>